<dbReference type="PANTHER" id="PTHR45649">
    <property type="entry name" value="AMINO-ACID PERMEASE BAT1"/>
    <property type="match status" value="1"/>
</dbReference>
<dbReference type="OMA" id="AFMSTYN"/>
<feature type="transmembrane region" description="Helical" evidence="8">
    <location>
        <begin position="328"/>
        <end position="350"/>
    </location>
</feature>
<name>A0A1Y2F1I4_PROLT</name>
<evidence type="ECO:0000256" key="8">
    <source>
        <dbReference type="SAM" id="Phobius"/>
    </source>
</evidence>
<feature type="transmembrane region" description="Helical" evidence="8">
    <location>
        <begin position="80"/>
        <end position="113"/>
    </location>
</feature>
<proteinExistence type="inferred from homology"/>
<dbReference type="Gene3D" id="1.20.1740.10">
    <property type="entry name" value="Amino acid/polyamine transporter I"/>
    <property type="match status" value="1"/>
</dbReference>
<dbReference type="GO" id="GO:0022857">
    <property type="term" value="F:transmembrane transporter activity"/>
    <property type="evidence" value="ECO:0007669"/>
    <property type="project" value="InterPro"/>
</dbReference>
<organism evidence="9 10">
    <name type="scientific">Protomyces lactucae-debilis</name>
    <dbReference type="NCBI Taxonomy" id="2754530"/>
    <lineage>
        <taxon>Eukaryota</taxon>
        <taxon>Fungi</taxon>
        <taxon>Dikarya</taxon>
        <taxon>Ascomycota</taxon>
        <taxon>Taphrinomycotina</taxon>
        <taxon>Taphrinomycetes</taxon>
        <taxon>Taphrinales</taxon>
        <taxon>Protomycetaceae</taxon>
        <taxon>Protomyces</taxon>
    </lineage>
</organism>
<comment type="subcellular location">
    <subcellularLocation>
        <location evidence="1">Membrane</location>
        <topology evidence="1">Multi-pass membrane protein</topology>
    </subcellularLocation>
</comment>
<feature type="transmembrane region" description="Helical" evidence="8">
    <location>
        <begin position="483"/>
        <end position="505"/>
    </location>
</feature>
<keyword evidence="6 8" id="KW-1133">Transmembrane helix</keyword>
<comment type="similarity">
    <text evidence="2">Belongs to the amino acid-polyamine-organocation (APC) superfamily.</text>
</comment>
<feature type="transmembrane region" description="Helical" evidence="8">
    <location>
        <begin position="458"/>
        <end position="477"/>
    </location>
</feature>
<evidence type="ECO:0000256" key="4">
    <source>
        <dbReference type="ARBA" id="ARBA00022692"/>
    </source>
</evidence>
<evidence type="ECO:0000313" key="9">
    <source>
        <dbReference type="EMBL" id="ORY77354.1"/>
    </source>
</evidence>
<dbReference type="OrthoDB" id="10054429at2759"/>
<keyword evidence="3" id="KW-0813">Transport</keyword>
<feature type="transmembrane region" description="Helical" evidence="8">
    <location>
        <begin position="390"/>
        <end position="410"/>
    </location>
</feature>
<gene>
    <name evidence="9" type="ORF">BCR37DRAFT_415265</name>
</gene>
<dbReference type="PIRSF" id="PIRSF006060">
    <property type="entry name" value="AA_transporter"/>
    <property type="match status" value="1"/>
</dbReference>
<evidence type="ECO:0000256" key="1">
    <source>
        <dbReference type="ARBA" id="ARBA00004141"/>
    </source>
</evidence>
<keyword evidence="10" id="KW-1185">Reference proteome</keyword>
<keyword evidence="4 8" id="KW-0812">Transmembrane</keyword>
<keyword evidence="7 8" id="KW-0472">Membrane</keyword>
<dbReference type="GO" id="GO:0016020">
    <property type="term" value="C:membrane"/>
    <property type="evidence" value="ECO:0007669"/>
    <property type="project" value="UniProtKB-SubCell"/>
</dbReference>
<keyword evidence="5" id="KW-0029">Amino-acid transport</keyword>
<dbReference type="Proteomes" id="UP000193685">
    <property type="component" value="Unassembled WGS sequence"/>
</dbReference>
<feature type="transmembrane region" description="Helical" evidence="8">
    <location>
        <begin position="250"/>
        <end position="267"/>
    </location>
</feature>
<dbReference type="STRING" id="56484.A0A1Y2F1I4"/>
<dbReference type="RefSeq" id="XP_040722975.1">
    <property type="nucleotide sequence ID" value="XM_040872275.1"/>
</dbReference>
<feature type="transmembrane region" description="Helical" evidence="8">
    <location>
        <begin position="201"/>
        <end position="223"/>
    </location>
</feature>
<sequence length="541" mass="58568">MSAGKASTHEAYTVDPLQSSASSLNEDEKLLARLGYKSVLHRSFALVDNFSAAFAALYFVGGVRVTFGLGISSGGPAAYWSSYVISCIFTFFTAACLAEICSALPAAGSIYFWAAECAGNDYGRLAGFIVAWWSTTAWTTFTASTSQSAANYMLSEIPLFGSSYSTDSNDVKFRAVQWAVAEVLLAIAMLVQYIPPRYYKFVFRAATGVVVLDFLLNLIWLPIGVANTYGFRSAEYVFTHKFNGTGAPAGWDWCLSFLSTAGILVGYDAAGHVAEETKDASKNAARGLFWSAMYSAAGGLVIVILFLFCAPEAETLFSYAIPQPFVAVYSLALGRAHVLLTTIAVVGLIFNTSVSSVAASRLVFAVARDGVLPWSNWIAQVDSRGNPRNAITVIWVVAATLLCTILPSPVSFSSLVSAAGVPTFAAYALILTCRAIITPNEFRNGSWSLGRWSRPMNLIAIPFNWFCVAVLVSPYIFPTTAQNLNYSGIILGAITIFGFISWMVVPKERWLEKKRLLGVRKAQVDREEQSSVHVISETSSK</sequence>
<evidence type="ECO:0000256" key="3">
    <source>
        <dbReference type="ARBA" id="ARBA00022448"/>
    </source>
</evidence>
<comment type="caution">
    <text evidence="9">The sequence shown here is derived from an EMBL/GenBank/DDBJ whole genome shotgun (WGS) entry which is preliminary data.</text>
</comment>
<reference evidence="9 10" key="1">
    <citation type="submission" date="2016-07" db="EMBL/GenBank/DDBJ databases">
        <title>Pervasive Adenine N6-methylation of Active Genes in Fungi.</title>
        <authorList>
            <consortium name="DOE Joint Genome Institute"/>
            <person name="Mondo S.J."/>
            <person name="Dannebaum R.O."/>
            <person name="Kuo R.C."/>
            <person name="Labutti K."/>
            <person name="Haridas S."/>
            <person name="Kuo A."/>
            <person name="Salamov A."/>
            <person name="Ahrendt S.R."/>
            <person name="Lipzen A."/>
            <person name="Sullivan W."/>
            <person name="Andreopoulos W.B."/>
            <person name="Clum A."/>
            <person name="Lindquist E."/>
            <person name="Daum C."/>
            <person name="Ramamoorthy G.K."/>
            <person name="Gryganskyi A."/>
            <person name="Culley D."/>
            <person name="Magnuson J.K."/>
            <person name="James T.Y."/>
            <person name="O'Malley M.A."/>
            <person name="Stajich J.E."/>
            <person name="Spatafora J.W."/>
            <person name="Visel A."/>
            <person name="Grigoriev I.V."/>
        </authorList>
    </citation>
    <scope>NUCLEOTIDE SEQUENCE [LARGE SCALE GENOMIC DNA]</scope>
    <source>
        <strain evidence="9 10">12-1054</strain>
    </source>
</reference>
<evidence type="ECO:0000313" key="10">
    <source>
        <dbReference type="Proteomes" id="UP000193685"/>
    </source>
</evidence>
<accession>A0A1Y2F1I4</accession>
<feature type="transmembrane region" description="Helical" evidence="8">
    <location>
        <begin position="125"/>
        <end position="144"/>
    </location>
</feature>
<dbReference type="GeneID" id="63788874"/>
<dbReference type="EMBL" id="MCFI01000020">
    <property type="protein sequence ID" value="ORY77354.1"/>
    <property type="molecule type" value="Genomic_DNA"/>
</dbReference>
<protein>
    <submittedName>
        <fullName evidence="9">Amino acid permease</fullName>
    </submittedName>
</protein>
<evidence type="ECO:0000256" key="6">
    <source>
        <dbReference type="ARBA" id="ARBA00022989"/>
    </source>
</evidence>
<dbReference type="GO" id="GO:0006865">
    <property type="term" value="P:amino acid transport"/>
    <property type="evidence" value="ECO:0007669"/>
    <property type="project" value="UniProtKB-KW"/>
</dbReference>
<dbReference type="AlphaFoldDB" id="A0A1Y2F1I4"/>
<feature type="transmembrane region" description="Helical" evidence="8">
    <location>
        <begin position="288"/>
        <end position="308"/>
    </location>
</feature>
<feature type="transmembrane region" description="Helical" evidence="8">
    <location>
        <begin position="175"/>
        <end position="194"/>
    </location>
</feature>
<dbReference type="Pfam" id="PF13520">
    <property type="entry name" value="AA_permease_2"/>
    <property type="match status" value="1"/>
</dbReference>
<evidence type="ECO:0000256" key="7">
    <source>
        <dbReference type="ARBA" id="ARBA00023136"/>
    </source>
</evidence>
<dbReference type="InterPro" id="IPR002293">
    <property type="entry name" value="AA/rel_permease1"/>
</dbReference>
<dbReference type="PANTHER" id="PTHR45649:SF13">
    <property type="entry name" value="THIAMINE TRANSPORTER THI9"/>
    <property type="match status" value="1"/>
</dbReference>
<feature type="transmembrane region" description="Helical" evidence="8">
    <location>
        <begin position="416"/>
        <end position="437"/>
    </location>
</feature>
<evidence type="ECO:0000256" key="2">
    <source>
        <dbReference type="ARBA" id="ARBA00009523"/>
    </source>
</evidence>
<evidence type="ECO:0000256" key="5">
    <source>
        <dbReference type="ARBA" id="ARBA00022970"/>
    </source>
</evidence>